<reference evidence="2" key="1">
    <citation type="submission" date="2020-02" db="EMBL/GenBank/DDBJ databases">
        <authorList>
            <person name="Meier V. D."/>
        </authorList>
    </citation>
    <scope>NUCLEOTIDE SEQUENCE</scope>
    <source>
        <strain evidence="2">AVDCRST_MAG33</strain>
    </source>
</reference>
<feature type="non-terminal residue" evidence="2">
    <location>
        <position position="1"/>
    </location>
</feature>
<dbReference type="EMBL" id="CADCWK010000230">
    <property type="protein sequence ID" value="CAA9566004.1"/>
    <property type="molecule type" value="Genomic_DNA"/>
</dbReference>
<gene>
    <name evidence="2" type="ORF">AVDCRST_MAG33-2063</name>
</gene>
<feature type="non-terminal residue" evidence="2">
    <location>
        <position position="57"/>
    </location>
</feature>
<name>A0A6J4V1R6_9BACT</name>
<feature type="region of interest" description="Disordered" evidence="1">
    <location>
        <begin position="1"/>
        <end position="57"/>
    </location>
</feature>
<evidence type="ECO:0000256" key="1">
    <source>
        <dbReference type="SAM" id="MobiDB-lite"/>
    </source>
</evidence>
<proteinExistence type="predicted"/>
<feature type="compositionally biased region" description="Basic residues" evidence="1">
    <location>
        <begin position="23"/>
        <end position="38"/>
    </location>
</feature>
<dbReference type="AlphaFoldDB" id="A0A6J4V1R6"/>
<accession>A0A6J4V1R6</accession>
<protein>
    <submittedName>
        <fullName evidence="2">Uncharacterized protein</fullName>
    </submittedName>
</protein>
<organism evidence="2">
    <name type="scientific">uncultured Thermomicrobiales bacterium</name>
    <dbReference type="NCBI Taxonomy" id="1645740"/>
    <lineage>
        <taxon>Bacteria</taxon>
        <taxon>Pseudomonadati</taxon>
        <taxon>Thermomicrobiota</taxon>
        <taxon>Thermomicrobia</taxon>
        <taxon>Thermomicrobiales</taxon>
        <taxon>environmental samples</taxon>
    </lineage>
</organism>
<sequence length="57" mass="6141">VRGRERAGSTRSHPEPGRDPAQRRRVLGGRLPGRRGHREHPPVPFSTTGPVGPAGTL</sequence>
<evidence type="ECO:0000313" key="2">
    <source>
        <dbReference type="EMBL" id="CAA9566004.1"/>
    </source>
</evidence>
<feature type="compositionally biased region" description="Basic and acidic residues" evidence="1">
    <location>
        <begin position="1"/>
        <end position="22"/>
    </location>
</feature>